<evidence type="ECO:0000259" key="9">
    <source>
        <dbReference type="Pfam" id="PF01850"/>
    </source>
</evidence>
<geneLocation type="plasmid" evidence="11">
    <name>pSM145A_Rh03</name>
</geneLocation>
<dbReference type="Proteomes" id="UP000293652">
    <property type="component" value="Unassembled WGS sequence"/>
</dbReference>
<evidence type="ECO:0000256" key="4">
    <source>
        <dbReference type="ARBA" id="ARBA00022723"/>
    </source>
</evidence>
<dbReference type="Pfam" id="PF01850">
    <property type="entry name" value="PIN"/>
    <property type="match status" value="1"/>
</dbReference>
<dbReference type="EMBL" id="SIPC01000004">
    <property type="protein sequence ID" value="TAX67494.1"/>
    <property type="molecule type" value="Genomic_DNA"/>
</dbReference>
<evidence type="ECO:0000256" key="8">
    <source>
        <dbReference type="HAMAP-Rule" id="MF_00265"/>
    </source>
</evidence>
<organism evidence="11 13">
    <name type="scientific">Rhizobium leguminosarum</name>
    <dbReference type="NCBI Taxonomy" id="384"/>
    <lineage>
        <taxon>Bacteria</taxon>
        <taxon>Pseudomonadati</taxon>
        <taxon>Pseudomonadota</taxon>
        <taxon>Alphaproteobacteria</taxon>
        <taxon>Hyphomicrobiales</taxon>
        <taxon>Rhizobiaceae</taxon>
        <taxon>Rhizobium/Agrobacterium group</taxon>
        <taxon>Rhizobium</taxon>
    </lineage>
</organism>
<dbReference type="RefSeq" id="WP_033184307.1">
    <property type="nucleotide sequence ID" value="NZ_JAAXCB010000172.1"/>
</dbReference>
<evidence type="ECO:0000256" key="6">
    <source>
        <dbReference type="ARBA" id="ARBA00022842"/>
    </source>
</evidence>
<dbReference type="GO" id="GO:0004540">
    <property type="term" value="F:RNA nuclease activity"/>
    <property type="evidence" value="ECO:0007669"/>
    <property type="project" value="InterPro"/>
</dbReference>
<evidence type="ECO:0000313" key="13">
    <source>
        <dbReference type="Proteomes" id="UP000293652"/>
    </source>
</evidence>
<keyword evidence="8" id="KW-0800">Toxin</keyword>
<evidence type="ECO:0000313" key="12">
    <source>
        <dbReference type="Proteomes" id="UP000292036"/>
    </source>
</evidence>
<dbReference type="GO" id="GO:0000287">
    <property type="term" value="F:magnesium ion binding"/>
    <property type="evidence" value="ECO:0007669"/>
    <property type="project" value="UniProtKB-UniRule"/>
</dbReference>
<sequence length="143" mass="15947">MSYLLDTNVISELRKIGDGKVDPEVVAWIKTANASDFYLSAMTILELERGVLAVQRRDARQGSRLRTWLDDHVRPQFAGRILPIDDAIATRCAHLHISDRRNEADALIAATALVHNLTVVTRNVRDFDGTGVVIVDPWQGQAM</sequence>
<comment type="cofactor">
    <cofactor evidence="1 8">
        <name>Mg(2+)</name>
        <dbReference type="ChEBI" id="CHEBI:18420"/>
    </cofactor>
</comment>
<evidence type="ECO:0000256" key="7">
    <source>
        <dbReference type="ARBA" id="ARBA00038093"/>
    </source>
</evidence>
<evidence type="ECO:0000313" key="10">
    <source>
        <dbReference type="EMBL" id="TAW14235.1"/>
    </source>
</evidence>
<dbReference type="AlphaFoldDB" id="A0A3S4ZHQ0"/>
<comment type="caution">
    <text evidence="11">The sequence shown here is derived from an EMBL/GenBank/DDBJ whole genome shotgun (WGS) entry which is preliminary data.</text>
</comment>
<dbReference type="InterPro" id="IPR002716">
    <property type="entry name" value="PIN_dom"/>
</dbReference>
<comment type="similarity">
    <text evidence="7 8">Belongs to the PINc/VapC protein family.</text>
</comment>
<dbReference type="Gene3D" id="3.40.50.1010">
    <property type="entry name" value="5'-nuclease"/>
    <property type="match status" value="1"/>
</dbReference>
<evidence type="ECO:0000256" key="2">
    <source>
        <dbReference type="ARBA" id="ARBA00022649"/>
    </source>
</evidence>
<proteinExistence type="inferred from homology"/>
<dbReference type="GeneID" id="303218986"/>
<keyword evidence="4 8" id="KW-0479">Metal-binding</keyword>
<keyword evidence="11" id="KW-0614">Plasmid</keyword>
<dbReference type="PANTHER" id="PTHR33653:SF1">
    <property type="entry name" value="RIBONUCLEASE VAPC2"/>
    <property type="match status" value="1"/>
</dbReference>
<dbReference type="HAMAP" id="MF_00265">
    <property type="entry name" value="VapC_Nob1"/>
    <property type="match status" value="1"/>
</dbReference>
<dbReference type="GO" id="GO:0016787">
    <property type="term" value="F:hydrolase activity"/>
    <property type="evidence" value="ECO:0007669"/>
    <property type="project" value="UniProtKB-KW"/>
</dbReference>
<geneLocation type="plasmid" evidence="10">
    <name>pSM151B_Rh03</name>
</geneLocation>
<keyword evidence="5 8" id="KW-0378">Hydrolase</keyword>
<reference evidence="12 13" key="1">
    <citation type="submission" date="2019-02" db="EMBL/GenBank/DDBJ databases">
        <title>The genomic architecture of introgression among sibling species of bacteria.</title>
        <authorList>
            <person name="Cavassim M.I.A."/>
            <person name="Moeskjaer S."/>
            <person name="Moslemi C."/>
            <person name="Fields B."/>
            <person name="Bachmann A."/>
            <person name="Vilhjalmsson B."/>
            <person name="Schierup M.H."/>
            <person name="Young J.P.W."/>
            <person name="Andersen S.U."/>
        </authorList>
    </citation>
    <scope>NUCLEOTIDE SEQUENCE [LARGE SCALE GENOMIC DNA]</scope>
    <source>
        <strain evidence="11 13">SM145A</strain>
        <strain evidence="10 12">SM151B</strain>
        <plasmid evidence="11">pSM145A_Rh03</plasmid>
        <plasmid evidence="10">pSM151B_Rh03</plasmid>
    </source>
</reference>
<feature type="binding site" evidence="8">
    <location>
        <position position="105"/>
    </location>
    <ligand>
        <name>Mg(2+)</name>
        <dbReference type="ChEBI" id="CHEBI:18420"/>
    </ligand>
</feature>
<protein>
    <recommendedName>
        <fullName evidence="8">Ribonuclease VapC</fullName>
        <shortName evidence="8">RNase VapC</shortName>
        <ecNumber evidence="8">3.1.-.-</ecNumber>
    </recommendedName>
    <alternativeName>
        <fullName evidence="8">Toxin VapC</fullName>
    </alternativeName>
</protein>
<name>A0A3S4ZHQ0_RHILE</name>
<dbReference type="GO" id="GO:0090729">
    <property type="term" value="F:toxin activity"/>
    <property type="evidence" value="ECO:0007669"/>
    <property type="project" value="UniProtKB-KW"/>
</dbReference>
<feature type="binding site" evidence="8">
    <location>
        <position position="6"/>
    </location>
    <ligand>
        <name>Mg(2+)</name>
        <dbReference type="ChEBI" id="CHEBI:18420"/>
    </ligand>
</feature>
<dbReference type="SUPFAM" id="SSF88723">
    <property type="entry name" value="PIN domain-like"/>
    <property type="match status" value="1"/>
</dbReference>
<dbReference type="EMBL" id="SIPS01000004">
    <property type="protein sequence ID" value="TAW14235.1"/>
    <property type="molecule type" value="Genomic_DNA"/>
</dbReference>
<dbReference type="InterPro" id="IPR050556">
    <property type="entry name" value="Type_II_TA_system_RNase"/>
</dbReference>
<dbReference type="InterPro" id="IPR022907">
    <property type="entry name" value="VapC_family"/>
</dbReference>
<dbReference type="InterPro" id="IPR029060">
    <property type="entry name" value="PIN-like_dom_sf"/>
</dbReference>
<keyword evidence="3 8" id="KW-0540">Nuclease</keyword>
<comment type="function">
    <text evidence="8">Toxic component of a toxin-antitoxin (TA) system. An RNase.</text>
</comment>
<feature type="domain" description="PIN" evidence="9">
    <location>
        <begin position="3"/>
        <end position="127"/>
    </location>
</feature>
<gene>
    <name evidence="8" type="primary">vapC</name>
    <name evidence="11" type="ORF">ELI03_30110</name>
    <name evidence="10" type="ORF">ELI19_31470</name>
</gene>
<evidence type="ECO:0000256" key="5">
    <source>
        <dbReference type="ARBA" id="ARBA00022801"/>
    </source>
</evidence>
<keyword evidence="2 8" id="KW-1277">Toxin-antitoxin system</keyword>
<accession>A0A3S4ZHQ0</accession>
<dbReference type="PANTHER" id="PTHR33653">
    <property type="entry name" value="RIBONUCLEASE VAPC2"/>
    <property type="match status" value="1"/>
</dbReference>
<keyword evidence="6 8" id="KW-0460">Magnesium</keyword>
<evidence type="ECO:0000313" key="11">
    <source>
        <dbReference type="EMBL" id="TAX67494.1"/>
    </source>
</evidence>
<dbReference type="Proteomes" id="UP000292036">
    <property type="component" value="Unassembled WGS sequence"/>
</dbReference>
<dbReference type="EC" id="3.1.-.-" evidence="8"/>
<evidence type="ECO:0000256" key="3">
    <source>
        <dbReference type="ARBA" id="ARBA00022722"/>
    </source>
</evidence>
<dbReference type="CDD" id="cd18746">
    <property type="entry name" value="PIN_VapC4-5_FitB-like"/>
    <property type="match status" value="1"/>
</dbReference>
<evidence type="ECO:0000256" key="1">
    <source>
        <dbReference type="ARBA" id="ARBA00001946"/>
    </source>
</evidence>